<accession>A0AAV8S565</accession>
<protein>
    <submittedName>
        <fullName evidence="1">Uncharacterized protein</fullName>
    </submittedName>
</protein>
<proteinExistence type="predicted"/>
<reference evidence="1 2" key="1">
    <citation type="submission" date="2021-09" db="EMBL/GenBank/DDBJ databases">
        <title>Genomic insights and catalytic innovation underlie evolution of tropane alkaloids biosynthesis.</title>
        <authorList>
            <person name="Wang Y.-J."/>
            <person name="Tian T."/>
            <person name="Huang J.-P."/>
            <person name="Huang S.-X."/>
        </authorList>
    </citation>
    <scope>NUCLEOTIDE SEQUENCE [LARGE SCALE GENOMIC DNA]</scope>
    <source>
        <strain evidence="1">KIB-2018</strain>
        <tissue evidence="1">Leaf</tissue>
    </source>
</reference>
<dbReference type="PANTHER" id="PTHR33443:SF35">
    <property type="entry name" value="VQ DOMAIN-CONTAINING PROTEIN"/>
    <property type="match status" value="1"/>
</dbReference>
<dbReference type="Proteomes" id="UP001159364">
    <property type="component" value="Unassembled WGS sequence"/>
</dbReference>
<gene>
    <name evidence="1" type="ORF">K2173_017300</name>
</gene>
<comment type="caution">
    <text evidence="1">The sequence shown here is derived from an EMBL/GenBank/DDBJ whole genome shotgun (WGS) entry which is preliminary data.</text>
</comment>
<dbReference type="PANTHER" id="PTHR33443">
    <property type="entry name" value="ZGC:112980"/>
    <property type="match status" value="1"/>
</dbReference>
<dbReference type="AlphaFoldDB" id="A0AAV8S565"/>
<evidence type="ECO:0000313" key="2">
    <source>
        <dbReference type="Proteomes" id="UP001159364"/>
    </source>
</evidence>
<name>A0AAV8S565_9ROSI</name>
<sequence>MASSYPQIFDISSDEEPVFDNPRVGDDDYNWFTEILQTVDKDFDEVMIVGETNTSNSKSKSKSSILVEVNADDDCVVLDGDPDIPVPIVKDADNDGDDILVVGQKGQIACRDYPHSRHLCAKFPFNSTPHERHCILDSRAPCVHWGTGVSRIDHCHATDKHEIWKLQQEEFRLKRKGSSIIDLNCPYLPCPVEVPQVNQVVALDNIQLGTNSISVNQVPRPTEIRACTSSILSTPGIVGQSKVTQPRTVQGRNGVLPRGVAKHALGVRSRRSTVGNFGPPFVPTNAMFKRPGPIREQSAISFEAELVNNVPTTVNQRSSQTGGGIQVPYKINENDGWYLEQSPPLVLEGSNLKAISPGPPAVDVGMLYFDFETSWNSLAHA</sequence>
<evidence type="ECO:0000313" key="1">
    <source>
        <dbReference type="EMBL" id="KAJ8747228.1"/>
    </source>
</evidence>
<keyword evidence="2" id="KW-1185">Reference proteome</keyword>
<dbReference type="EMBL" id="JAIWQS010000214">
    <property type="protein sequence ID" value="KAJ8747228.1"/>
    <property type="molecule type" value="Genomic_DNA"/>
</dbReference>
<dbReference type="InterPro" id="IPR053234">
    <property type="entry name" value="RPM1_Interactor"/>
</dbReference>
<organism evidence="1 2">
    <name type="scientific">Erythroxylum novogranatense</name>
    <dbReference type="NCBI Taxonomy" id="1862640"/>
    <lineage>
        <taxon>Eukaryota</taxon>
        <taxon>Viridiplantae</taxon>
        <taxon>Streptophyta</taxon>
        <taxon>Embryophyta</taxon>
        <taxon>Tracheophyta</taxon>
        <taxon>Spermatophyta</taxon>
        <taxon>Magnoliopsida</taxon>
        <taxon>eudicotyledons</taxon>
        <taxon>Gunneridae</taxon>
        <taxon>Pentapetalae</taxon>
        <taxon>rosids</taxon>
        <taxon>fabids</taxon>
        <taxon>Malpighiales</taxon>
        <taxon>Erythroxylaceae</taxon>
        <taxon>Erythroxylum</taxon>
    </lineage>
</organism>